<feature type="compositionally biased region" description="Polar residues" evidence="4">
    <location>
        <begin position="323"/>
        <end position="350"/>
    </location>
</feature>
<name>A0A4V6MWZ8_9APHY</name>
<feature type="compositionally biased region" description="Polar residues" evidence="4">
    <location>
        <begin position="192"/>
        <end position="201"/>
    </location>
</feature>
<accession>A0A4V6MWZ8</accession>
<evidence type="ECO:0000256" key="4">
    <source>
        <dbReference type="SAM" id="MobiDB-lite"/>
    </source>
</evidence>
<reference evidence="5 6" key="1">
    <citation type="submission" date="2019-01" db="EMBL/GenBank/DDBJ databases">
        <title>Draft genome sequences of three monokaryotic isolates of the white-rot basidiomycete fungus Dichomitus squalens.</title>
        <authorList>
            <consortium name="DOE Joint Genome Institute"/>
            <person name="Lopez S.C."/>
            <person name="Andreopoulos B."/>
            <person name="Pangilinan J."/>
            <person name="Lipzen A."/>
            <person name="Riley R."/>
            <person name="Ahrendt S."/>
            <person name="Ng V."/>
            <person name="Barry K."/>
            <person name="Daum C."/>
            <person name="Grigoriev I.V."/>
            <person name="Hilden K.S."/>
            <person name="Makela M.R."/>
            <person name="de Vries R.P."/>
        </authorList>
    </citation>
    <scope>NUCLEOTIDE SEQUENCE [LARGE SCALE GENOMIC DNA]</scope>
    <source>
        <strain evidence="5 6">CBS 464.89</strain>
    </source>
</reference>
<keyword evidence="6" id="KW-1185">Reference proteome</keyword>
<organism evidence="5 6">
    <name type="scientific">Dichomitus squalens</name>
    <dbReference type="NCBI Taxonomy" id="114155"/>
    <lineage>
        <taxon>Eukaryota</taxon>
        <taxon>Fungi</taxon>
        <taxon>Dikarya</taxon>
        <taxon>Basidiomycota</taxon>
        <taxon>Agaricomycotina</taxon>
        <taxon>Agaricomycetes</taxon>
        <taxon>Polyporales</taxon>
        <taxon>Polyporaceae</taxon>
        <taxon>Dichomitus</taxon>
    </lineage>
</organism>
<dbReference type="InterPro" id="IPR017907">
    <property type="entry name" value="Znf_RING_CS"/>
</dbReference>
<feature type="region of interest" description="Disordered" evidence="4">
    <location>
        <begin position="96"/>
        <end position="119"/>
    </location>
</feature>
<keyword evidence="3" id="KW-0862">Zinc</keyword>
<feature type="region of interest" description="Disordered" evidence="4">
    <location>
        <begin position="323"/>
        <end position="358"/>
    </location>
</feature>
<feature type="region of interest" description="Disordered" evidence="4">
    <location>
        <begin position="184"/>
        <end position="215"/>
    </location>
</feature>
<dbReference type="InterPro" id="IPR013083">
    <property type="entry name" value="Znf_RING/FYVE/PHD"/>
</dbReference>
<dbReference type="GO" id="GO:0008270">
    <property type="term" value="F:zinc ion binding"/>
    <property type="evidence" value="ECO:0007669"/>
    <property type="project" value="UniProtKB-KW"/>
</dbReference>
<dbReference type="PROSITE" id="PS00518">
    <property type="entry name" value="ZF_RING_1"/>
    <property type="match status" value="1"/>
</dbReference>
<sequence>MGVKVRCFQCKVKVQGKATGGQHAQATGHVWQPGYYCTDCLDTFTSHKECKKHIDKEHKRNASIVVSHGTKPQPEPDRVQVVPAIRGVPSLFGLDSETSKEPGNSEAPFPHVGHSYSVNTPRTREEEGVNEHTETHFACNKCNQRFSSDMLLREHYTESPLHPTCHTCGLGFESLVTWATRKARCPPPRDPQTVSNAQTGEEVQRESGRCSSISNTRDDDVVVTAPAPTAASNCEISVESLTIDTTVEQSSPLPSDSGTISVYASASSSISLHDTREPQATSEHIGNSCVQALSRTHSLTADTFSTPFDGSHRATTGELSAITSEMSNPSDPQADSQTSGSVTNALTRSNESPRRSGAASNLSFHCRVCLKDHCRNPVATVCGHVFCQRCIIQELAIKGSCPVCQRTFFVKLKVNS</sequence>
<keyword evidence="1" id="KW-0479">Metal-binding</keyword>
<dbReference type="SMART" id="SM00355">
    <property type="entry name" value="ZnF_C2H2"/>
    <property type="match status" value="2"/>
</dbReference>
<dbReference type="SUPFAM" id="SSF57850">
    <property type="entry name" value="RING/U-box"/>
    <property type="match status" value="1"/>
</dbReference>
<dbReference type="PROSITE" id="PS50157">
    <property type="entry name" value="ZINC_FINGER_C2H2_2"/>
    <property type="match status" value="1"/>
</dbReference>
<dbReference type="PROSITE" id="PS50089">
    <property type="entry name" value="ZF_RING_2"/>
    <property type="match status" value="1"/>
</dbReference>
<evidence type="ECO:0000256" key="3">
    <source>
        <dbReference type="ARBA" id="ARBA00022833"/>
    </source>
</evidence>
<evidence type="ECO:0000256" key="1">
    <source>
        <dbReference type="ARBA" id="ARBA00022723"/>
    </source>
</evidence>
<keyword evidence="2" id="KW-0863">Zinc-finger</keyword>
<evidence type="ECO:0008006" key="7">
    <source>
        <dbReference type="Google" id="ProtNLM"/>
    </source>
</evidence>
<proteinExistence type="predicted"/>
<evidence type="ECO:0000313" key="5">
    <source>
        <dbReference type="EMBL" id="TBU65298.1"/>
    </source>
</evidence>
<protein>
    <recommendedName>
        <fullName evidence="7">RING-type domain-containing protein</fullName>
    </recommendedName>
</protein>
<evidence type="ECO:0000256" key="2">
    <source>
        <dbReference type="ARBA" id="ARBA00022771"/>
    </source>
</evidence>
<dbReference type="InterPro" id="IPR013087">
    <property type="entry name" value="Znf_C2H2_type"/>
</dbReference>
<dbReference type="Proteomes" id="UP000292082">
    <property type="component" value="Unassembled WGS sequence"/>
</dbReference>
<dbReference type="SMART" id="SM00184">
    <property type="entry name" value="RING"/>
    <property type="match status" value="1"/>
</dbReference>
<dbReference type="Pfam" id="PF13923">
    <property type="entry name" value="zf-C3HC4_2"/>
    <property type="match status" value="1"/>
</dbReference>
<dbReference type="AlphaFoldDB" id="A0A4V6MWZ8"/>
<gene>
    <name evidence="5" type="ORF">BD310DRAFT_835943</name>
</gene>
<dbReference type="PROSITE" id="PS00028">
    <property type="entry name" value="ZINC_FINGER_C2H2_1"/>
    <property type="match status" value="1"/>
</dbReference>
<evidence type="ECO:0000313" key="6">
    <source>
        <dbReference type="Proteomes" id="UP000292082"/>
    </source>
</evidence>
<dbReference type="EMBL" id="ML145084">
    <property type="protein sequence ID" value="TBU65298.1"/>
    <property type="molecule type" value="Genomic_DNA"/>
</dbReference>
<dbReference type="Gene3D" id="3.30.40.10">
    <property type="entry name" value="Zinc/RING finger domain, C3HC4 (zinc finger)"/>
    <property type="match status" value="1"/>
</dbReference>
<dbReference type="InterPro" id="IPR001841">
    <property type="entry name" value="Znf_RING"/>
</dbReference>